<dbReference type="PANTHER" id="PTHR43399">
    <property type="entry name" value="SUBTILISIN-RELATED"/>
    <property type="match status" value="1"/>
</dbReference>
<dbReference type="InterPro" id="IPR051048">
    <property type="entry name" value="Peptidase_S8/S53_subtilisin"/>
</dbReference>
<gene>
    <name evidence="10" type="ORF">M441DRAFT_22396</name>
</gene>
<protein>
    <submittedName>
        <fullName evidence="10">Uncharacterized protein</fullName>
    </submittedName>
</protein>
<dbReference type="CDD" id="cd00306">
    <property type="entry name" value="Peptidases_S8_S53"/>
    <property type="match status" value="1"/>
</dbReference>
<comment type="similarity">
    <text evidence="1 5 6">Belongs to the peptidase S8 family.</text>
</comment>
<dbReference type="InterPro" id="IPR023827">
    <property type="entry name" value="Peptidase_S8_Asp-AS"/>
</dbReference>
<evidence type="ECO:0000313" key="10">
    <source>
        <dbReference type="EMBL" id="PTB46360.1"/>
    </source>
</evidence>
<dbReference type="EMBL" id="KZ679256">
    <property type="protein sequence ID" value="PTB46360.1"/>
    <property type="molecule type" value="Genomic_DNA"/>
</dbReference>
<feature type="active site" description="Charge relay system" evidence="5">
    <location>
        <position position="847"/>
    </location>
</feature>
<proteinExistence type="inferred from homology"/>
<dbReference type="GO" id="GO:0004252">
    <property type="term" value="F:serine-type endopeptidase activity"/>
    <property type="evidence" value="ECO:0007669"/>
    <property type="project" value="UniProtKB-UniRule"/>
</dbReference>
<evidence type="ECO:0000313" key="11">
    <source>
        <dbReference type="Proteomes" id="UP000240493"/>
    </source>
</evidence>
<dbReference type="InterPro" id="IPR015500">
    <property type="entry name" value="Peptidase_S8_subtilisin-rel"/>
</dbReference>
<dbReference type="InterPro" id="IPR000209">
    <property type="entry name" value="Peptidase_S8/S53_dom"/>
</dbReference>
<feature type="domain" description="Peptidase S8/S53" evidence="8">
    <location>
        <begin position="642"/>
        <end position="890"/>
    </location>
</feature>
<evidence type="ECO:0000256" key="5">
    <source>
        <dbReference type="PROSITE-ProRule" id="PRU01240"/>
    </source>
</evidence>
<keyword evidence="3 5" id="KW-0378">Hydrolase</keyword>
<dbReference type="PROSITE" id="PS51892">
    <property type="entry name" value="SUBTILASE"/>
    <property type="match status" value="1"/>
</dbReference>
<feature type="domain" description="DUF7580" evidence="9">
    <location>
        <begin position="259"/>
        <end position="534"/>
    </location>
</feature>
<evidence type="ECO:0000259" key="9">
    <source>
        <dbReference type="Pfam" id="PF24476"/>
    </source>
</evidence>
<keyword evidence="2 5" id="KW-0645">Protease</keyword>
<dbReference type="STRING" id="1042311.A0A2T3ZNH7"/>
<keyword evidence="4 5" id="KW-0720">Serine protease</keyword>
<dbReference type="InterPro" id="IPR036852">
    <property type="entry name" value="Peptidase_S8/S53_dom_sf"/>
</dbReference>
<dbReference type="PROSITE" id="PS00138">
    <property type="entry name" value="SUBTILASE_SER"/>
    <property type="match status" value="1"/>
</dbReference>
<sequence>MSSTVLTHDTQEPSSCSLSEDYNEDGSESDLLIATSQMVYQMAKIVRRTEINEEEKIFYSHLSLHCVRLQDYITRASRTLSRIDGDLVNTALCQFDSLISETGLQEFPCYSTKSRLKTLNAHWYNMQEQDDTNKIDFIRRWLKLGSSEEHLNGIDNILEECADKLEKQQPKNGFGKSGIRISSRDHYEPSYGVWRPAQALFDELLKCKACSCSKQNEFKAKLELGTYRRPDEKVQKKDATRATPKRAHCMGNSTAGILDFDMFLSMEHDWHEYRVQAAKGRVVGFAIDGQMSHSHDIGKARRVEKLCKSIKSMRSKAWQRLVLKLSGGKLFNVGIEKSNFWIDQTTEPISLLKCFEERHDFFTEKTKRILSLIIGYAVLHLGGTSWLQPGWVHLPKANASPDIETDSESDDDTIFELFDSGHRCPELIALAVVLIEVYFAKPFYKLAQMNGIPLESPIGRITLFDVDLVFNGEEENKVEGWRYQIPEDSPLLIAIDNCLNPVLWENKQGNAFDNLMLKAQIYKYVLRPLELHLTTGFSKIPLDNVDNYARGLDFGGWGQPIVDHGLQGITATSPITISSHPRLLTPIDTPSPALALVASNQAGGVENSIKKNRDYLNWRSEYLNVYNKFITAYLPNPPLKPIKIAILDTGIDRGHDAFEAREEAIKARLNYYNESQRSIPDLNGHGTFTASLILDYAPDAELYIIKIADLNVRPSAAIIAKAIDHAVDKWGVDIISMSFGWPSSDFDDYDGLESAIHRAYGKKVLLFAAASNSGGRLSRAYPASSSQVICVHSTDTLGNASAFSPTAQPFTLNLATVGESVESAWPMLLCDDKSAPQAYVKSRSGTSYATPIMAGMAAFLLQYARLHISAEEALKLKSKENMEALLKRCAERGPNYAMRDGYFYIELSLNRHNLFGGKLGDINYEISKTLRK</sequence>
<keyword evidence="11" id="KW-1185">Reference proteome</keyword>
<dbReference type="SUPFAM" id="SSF52743">
    <property type="entry name" value="Subtilisin-like"/>
    <property type="match status" value="1"/>
</dbReference>
<evidence type="ECO:0000256" key="2">
    <source>
        <dbReference type="ARBA" id="ARBA00022670"/>
    </source>
</evidence>
<dbReference type="Gene3D" id="3.40.50.200">
    <property type="entry name" value="Peptidase S8/S53 domain"/>
    <property type="match status" value="1"/>
</dbReference>
<dbReference type="PRINTS" id="PR00723">
    <property type="entry name" value="SUBTILISIN"/>
</dbReference>
<accession>A0A2T3ZNH7</accession>
<feature type="active site" description="Charge relay system" evidence="5">
    <location>
        <position position="648"/>
    </location>
</feature>
<evidence type="ECO:0000259" key="8">
    <source>
        <dbReference type="Pfam" id="PF00082"/>
    </source>
</evidence>
<dbReference type="InterPro" id="IPR023828">
    <property type="entry name" value="Peptidase_S8_Ser-AS"/>
</dbReference>
<evidence type="ECO:0000256" key="3">
    <source>
        <dbReference type="ARBA" id="ARBA00022801"/>
    </source>
</evidence>
<dbReference type="Pfam" id="PF24476">
    <property type="entry name" value="DUF7580"/>
    <property type="match status" value="1"/>
</dbReference>
<feature type="region of interest" description="Disordered" evidence="7">
    <location>
        <begin position="1"/>
        <end position="23"/>
    </location>
</feature>
<organism evidence="10 11">
    <name type="scientific">Trichoderma asperellum (strain ATCC 204424 / CBS 433.97 / NBRC 101777)</name>
    <dbReference type="NCBI Taxonomy" id="1042311"/>
    <lineage>
        <taxon>Eukaryota</taxon>
        <taxon>Fungi</taxon>
        <taxon>Dikarya</taxon>
        <taxon>Ascomycota</taxon>
        <taxon>Pezizomycotina</taxon>
        <taxon>Sordariomycetes</taxon>
        <taxon>Hypocreomycetidae</taxon>
        <taxon>Hypocreales</taxon>
        <taxon>Hypocreaceae</taxon>
        <taxon>Trichoderma</taxon>
    </lineage>
</organism>
<dbReference type="GO" id="GO:0006508">
    <property type="term" value="P:proteolysis"/>
    <property type="evidence" value="ECO:0007669"/>
    <property type="project" value="UniProtKB-KW"/>
</dbReference>
<evidence type="ECO:0000256" key="1">
    <source>
        <dbReference type="ARBA" id="ARBA00011073"/>
    </source>
</evidence>
<dbReference type="PROSITE" id="PS00136">
    <property type="entry name" value="SUBTILASE_ASP"/>
    <property type="match status" value="1"/>
</dbReference>
<dbReference type="OrthoDB" id="4899029at2759"/>
<feature type="active site" description="Charge relay system" evidence="5">
    <location>
        <position position="685"/>
    </location>
</feature>
<dbReference type="InterPro" id="IPR056002">
    <property type="entry name" value="DUF7580"/>
</dbReference>
<evidence type="ECO:0000256" key="6">
    <source>
        <dbReference type="RuleBase" id="RU003355"/>
    </source>
</evidence>
<reference evidence="10 11" key="1">
    <citation type="submission" date="2016-07" db="EMBL/GenBank/DDBJ databases">
        <title>Multiple horizontal gene transfer events from other fungi enriched the ability of initially mycotrophic Trichoderma (Ascomycota) to feed on dead plant biomass.</title>
        <authorList>
            <consortium name="DOE Joint Genome Institute"/>
            <person name="Aerts A."/>
            <person name="Atanasova L."/>
            <person name="Chenthamara K."/>
            <person name="Zhang J."/>
            <person name="Grujic M."/>
            <person name="Henrissat B."/>
            <person name="Kuo A."/>
            <person name="Salamov A."/>
            <person name="Lipzen A."/>
            <person name="Labutti K."/>
            <person name="Barry K."/>
            <person name="Miao Y."/>
            <person name="Rahimi M.J."/>
            <person name="Shen Q."/>
            <person name="Grigoriev I.V."/>
            <person name="Kubicek C.P."/>
            <person name="Druzhinina I.S."/>
        </authorList>
    </citation>
    <scope>NUCLEOTIDE SEQUENCE [LARGE SCALE GENOMIC DNA]</scope>
    <source>
        <strain evidence="10 11">CBS 433.97</strain>
    </source>
</reference>
<dbReference type="PANTHER" id="PTHR43399:SF4">
    <property type="entry name" value="CELL WALL-ASSOCIATED PROTEASE"/>
    <property type="match status" value="1"/>
</dbReference>
<dbReference type="AlphaFoldDB" id="A0A2T3ZNH7"/>
<evidence type="ECO:0000256" key="4">
    <source>
        <dbReference type="ARBA" id="ARBA00022825"/>
    </source>
</evidence>
<feature type="compositionally biased region" description="Polar residues" evidence="7">
    <location>
        <begin position="1"/>
        <end position="20"/>
    </location>
</feature>
<dbReference type="Pfam" id="PF00082">
    <property type="entry name" value="Peptidase_S8"/>
    <property type="match status" value="1"/>
</dbReference>
<name>A0A2T3ZNH7_TRIA4</name>
<dbReference type="Proteomes" id="UP000240493">
    <property type="component" value="Unassembled WGS sequence"/>
</dbReference>
<evidence type="ECO:0000256" key="7">
    <source>
        <dbReference type="SAM" id="MobiDB-lite"/>
    </source>
</evidence>